<evidence type="ECO:0000313" key="4">
    <source>
        <dbReference type="Proteomes" id="UP001186944"/>
    </source>
</evidence>
<dbReference type="Proteomes" id="UP001186944">
    <property type="component" value="Unassembled WGS sequence"/>
</dbReference>
<dbReference type="AlphaFoldDB" id="A0AA88YC50"/>
<comment type="caution">
    <text evidence="3">The sequence shown here is derived from an EMBL/GenBank/DDBJ whole genome shotgun (WGS) entry which is preliminary data.</text>
</comment>
<dbReference type="Pfam" id="PF13499">
    <property type="entry name" value="EF-hand_7"/>
    <property type="match status" value="1"/>
</dbReference>
<dbReference type="InterPro" id="IPR002048">
    <property type="entry name" value="EF_hand_dom"/>
</dbReference>
<dbReference type="CDD" id="cd00051">
    <property type="entry name" value="EFh"/>
    <property type="match status" value="1"/>
</dbReference>
<dbReference type="PROSITE" id="PS50222">
    <property type="entry name" value="EF_HAND_2"/>
    <property type="match status" value="1"/>
</dbReference>
<dbReference type="InterPro" id="IPR011992">
    <property type="entry name" value="EF-hand-dom_pair"/>
</dbReference>
<keyword evidence="4" id="KW-1185">Reference proteome</keyword>
<accession>A0AA88YC50</accession>
<sequence>MKVKLMLLMCLVLIAVVDGWLFRRRRRGRKSSSKPKTTVSGGLDCARGSGCSGTVSATRTWNKDRTSLGGQISCQSGGGCGAGIQFKHRFKRQALRDANKFLVTLSLPTCNFESYDLDGDGKIMKEELDMWFEEDNQILIDSFFASLDTDGNAHISVDEFIRMAPLQIAGCDEQAVVSGKGNAEDGNKTQTFSYT</sequence>
<gene>
    <name evidence="3" type="ORF">FSP39_001453</name>
</gene>
<keyword evidence="1" id="KW-0732">Signal</keyword>
<protein>
    <recommendedName>
        <fullName evidence="2">EF-hand domain-containing protein</fullName>
    </recommendedName>
</protein>
<proteinExistence type="predicted"/>
<dbReference type="GO" id="GO:0005509">
    <property type="term" value="F:calcium ion binding"/>
    <property type="evidence" value="ECO:0007669"/>
    <property type="project" value="InterPro"/>
</dbReference>
<feature type="domain" description="EF-hand" evidence="2">
    <location>
        <begin position="135"/>
        <end position="170"/>
    </location>
</feature>
<dbReference type="Gene3D" id="1.10.238.10">
    <property type="entry name" value="EF-hand"/>
    <property type="match status" value="1"/>
</dbReference>
<feature type="chain" id="PRO_5041718478" description="EF-hand domain-containing protein" evidence="1">
    <location>
        <begin position="20"/>
        <end position="195"/>
    </location>
</feature>
<name>A0AA88YC50_PINIB</name>
<evidence type="ECO:0000259" key="2">
    <source>
        <dbReference type="PROSITE" id="PS50222"/>
    </source>
</evidence>
<evidence type="ECO:0000256" key="1">
    <source>
        <dbReference type="SAM" id="SignalP"/>
    </source>
</evidence>
<evidence type="ECO:0000313" key="3">
    <source>
        <dbReference type="EMBL" id="KAK3099241.1"/>
    </source>
</evidence>
<dbReference type="EMBL" id="VSWD01000006">
    <property type="protein sequence ID" value="KAK3099241.1"/>
    <property type="molecule type" value="Genomic_DNA"/>
</dbReference>
<dbReference type="SUPFAM" id="SSF47473">
    <property type="entry name" value="EF-hand"/>
    <property type="match status" value="1"/>
</dbReference>
<feature type="signal peptide" evidence="1">
    <location>
        <begin position="1"/>
        <end position="19"/>
    </location>
</feature>
<organism evidence="3 4">
    <name type="scientific">Pinctada imbricata</name>
    <name type="common">Atlantic pearl-oyster</name>
    <name type="synonym">Pinctada martensii</name>
    <dbReference type="NCBI Taxonomy" id="66713"/>
    <lineage>
        <taxon>Eukaryota</taxon>
        <taxon>Metazoa</taxon>
        <taxon>Spiralia</taxon>
        <taxon>Lophotrochozoa</taxon>
        <taxon>Mollusca</taxon>
        <taxon>Bivalvia</taxon>
        <taxon>Autobranchia</taxon>
        <taxon>Pteriomorphia</taxon>
        <taxon>Pterioida</taxon>
        <taxon>Pterioidea</taxon>
        <taxon>Pteriidae</taxon>
        <taxon>Pinctada</taxon>
    </lineage>
</organism>
<reference evidence="3" key="1">
    <citation type="submission" date="2019-08" db="EMBL/GenBank/DDBJ databases">
        <title>The improved chromosome-level genome for the pearl oyster Pinctada fucata martensii using PacBio sequencing and Hi-C.</title>
        <authorList>
            <person name="Zheng Z."/>
        </authorList>
    </citation>
    <scope>NUCLEOTIDE SEQUENCE</scope>
    <source>
        <strain evidence="3">ZZ-2019</strain>
        <tissue evidence="3">Adductor muscle</tissue>
    </source>
</reference>